<accession>A0A564TIT7</accession>
<dbReference type="AlphaFoldDB" id="A0A448A7P3"/>
<keyword evidence="2" id="KW-1133">Transmembrane helix</keyword>
<reference evidence="3 4" key="1">
    <citation type="submission" date="2019-07" db="EMBL/GenBank/DDBJ databases">
        <authorList>
            <person name="Hibberd C M."/>
            <person name="Gehrig L. J."/>
            <person name="Chang H.-W."/>
            <person name="Venkatesh S."/>
        </authorList>
    </citation>
    <scope>NUCLEOTIDE SEQUENCE [LARGE SCALE GENOMIC DNA]</scope>
    <source>
        <strain evidence="3">Streptococcus_salivarius_SS_Bg39</strain>
    </source>
</reference>
<evidence type="ECO:0000313" key="4">
    <source>
        <dbReference type="Proteomes" id="UP000380217"/>
    </source>
</evidence>
<evidence type="ECO:0000313" key="3">
    <source>
        <dbReference type="EMBL" id="VUX07194.1"/>
    </source>
</evidence>
<dbReference type="GeneID" id="61564793"/>
<protein>
    <submittedName>
        <fullName evidence="3">Uncharacterized protein</fullName>
    </submittedName>
</protein>
<feature type="transmembrane region" description="Helical" evidence="2">
    <location>
        <begin position="70"/>
        <end position="92"/>
    </location>
</feature>
<dbReference type="EMBL" id="CABHNJ010000030">
    <property type="protein sequence ID" value="VUX07194.1"/>
    <property type="molecule type" value="Genomic_DNA"/>
</dbReference>
<gene>
    <name evidence="3" type="ORF">SSSS39_01842</name>
</gene>
<keyword evidence="2" id="KW-0472">Membrane</keyword>
<organism evidence="3 4">
    <name type="scientific">Streptococcus vestibularis</name>
    <dbReference type="NCBI Taxonomy" id="1343"/>
    <lineage>
        <taxon>Bacteria</taxon>
        <taxon>Bacillati</taxon>
        <taxon>Bacillota</taxon>
        <taxon>Bacilli</taxon>
        <taxon>Lactobacillales</taxon>
        <taxon>Streptococcaceae</taxon>
        <taxon>Streptococcus</taxon>
    </lineage>
</organism>
<accession>A0A448A7P3</accession>
<dbReference type="Proteomes" id="UP000380217">
    <property type="component" value="Unassembled WGS sequence"/>
</dbReference>
<name>A0A448A7P3_STRVE</name>
<evidence type="ECO:0000256" key="2">
    <source>
        <dbReference type="SAM" id="Phobius"/>
    </source>
</evidence>
<feature type="compositionally biased region" description="Basic residues" evidence="1">
    <location>
        <begin position="17"/>
        <end position="26"/>
    </location>
</feature>
<feature type="region of interest" description="Disordered" evidence="1">
    <location>
        <begin position="1"/>
        <end position="26"/>
    </location>
</feature>
<proteinExistence type="predicted"/>
<dbReference type="RefSeq" id="WP_003093771.1">
    <property type="nucleotide sequence ID" value="NZ_CABHNJ010000030.1"/>
</dbReference>
<keyword evidence="2" id="KW-0812">Transmembrane</keyword>
<evidence type="ECO:0000256" key="1">
    <source>
        <dbReference type="SAM" id="MobiDB-lite"/>
    </source>
</evidence>
<sequence>MTNKNKFEKGNSSLSNKKLKKVTSKRNSWKHQMYELEIAIAKESSNKKRDELIKLYNGYMSEYNSLKKQIIWLAVLGICFLVVLVILGYFIWNSYNSENMSYTSSWLQERVISTIKI</sequence>